<dbReference type="SUPFAM" id="SSF53850">
    <property type="entry name" value="Periplasmic binding protein-like II"/>
    <property type="match status" value="1"/>
</dbReference>
<accession>A0ABT1XDV4</accession>
<dbReference type="Proteomes" id="UP001524642">
    <property type="component" value="Unassembled WGS sequence"/>
</dbReference>
<proteinExistence type="inferred from homology"/>
<dbReference type="PANTHER" id="PTHR42928">
    <property type="entry name" value="TRICARBOXYLATE-BINDING PROTEIN"/>
    <property type="match status" value="1"/>
</dbReference>
<dbReference type="CDD" id="cd13578">
    <property type="entry name" value="PBP2_Bug27"/>
    <property type="match status" value="1"/>
</dbReference>
<evidence type="ECO:0000256" key="1">
    <source>
        <dbReference type="ARBA" id="ARBA00006987"/>
    </source>
</evidence>
<evidence type="ECO:0000313" key="4">
    <source>
        <dbReference type="Proteomes" id="UP001524642"/>
    </source>
</evidence>
<gene>
    <name evidence="3" type="ORF">NRP21_26575</name>
</gene>
<dbReference type="InterPro" id="IPR042100">
    <property type="entry name" value="Bug_dom1"/>
</dbReference>
<dbReference type="InterPro" id="IPR005064">
    <property type="entry name" value="BUG"/>
</dbReference>
<dbReference type="PANTHER" id="PTHR42928:SF5">
    <property type="entry name" value="BLR1237 PROTEIN"/>
    <property type="match status" value="1"/>
</dbReference>
<organism evidence="3 4">
    <name type="scientific">Roseomonas populi</name>
    <dbReference type="NCBI Taxonomy" id="3121582"/>
    <lineage>
        <taxon>Bacteria</taxon>
        <taxon>Pseudomonadati</taxon>
        <taxon>Pseudomonadota</taxon>
        <taxon>Alphaproteobacteria</taxon>
        <taxon>Acetobacterales</taxon>
        <taxon>Roseomonadaceae</taxon>
        <taxon>Roseomonas</taxon>
    </lineage>
</organism>
<dbReference type="PIRSF" id="PIRSF017082">
    <property type="entry name" value="YflP"/>
    <property type="match status" value="1"/>
</dbReference>
<dbReference type="EMBL" id="JANJOU010000038">
    <property type="protein sequence ID" value="MCR0985623.1"/>
    <property type="molecule type" value="Genomic_DNA"/>
</dbReference>
<keyword evidence="2" id="KW-0732">Signal</keyword>
<evidence type="ECO:0000256" key="2">
    <source>
        <dbReference type="SAM" id="SignalP"/>
    </source>
</evidence>
<dbReference type="RefSeq" id="WP_257719270.1">
    <property type="nucleotide sequence ID" value="NZ_JANJOU010000038.1"/>
</dbReference>
<feature type="chain" id="PRO_5045134492" evidence="2">
    <location>
        <begin position="26"/>
        <end position="320"/>
    </location>
</feature>
<protein>
    <submittedName>
        <fullName evidence="3">Tripartite tricarboxylate transporter substrate binding protein</fullName>
    </submittedName>
</protein>
<name>A0ABT1XDV4_9PROT</name>
<evidence type="ECO:0000313" key="3">
    <source>
        <dbReference type="EMBL" id="MCR0985623.1"/>
    </source>
</evidence>
<keyword evidence="4" id="KW-1185">Reference proteome</keyword>
<sequence>MMRSLSRRAVLGAAGAALVGRPALAQARPVTVVVPYSPGSPPDIVARLMAEGFARRTGQPHVVDNRFGASGNIGTAAVARAAPDGATLLVQTNTLAINPSLFRSLPYDPVTSLVAVSQIATVGFGLLLNDAGGADVKEFVARAKARPGALNYASPGIGTPHHLAMELFRQQAGIEVAHVPYRGLSGAVTDLLAGQVAAMFVSIGAAQGLAGDRRARLVAVASPQRQAAVPDVPTFAEAGFPPVDMSGWYGIFAPAGTPPEIVARLNATANEIIAAPETVAALAAQGMTPVGGAPARMRDVLVEEVPRWAAVIRNAGITPE</sequence>
<dbReference type="Pfam" id="PF03401">
    <property type="entry name" value="TctC"/>
    <property type="match status" value="1"/>
</dbReference>
<comment type="caution">
    <text evidence="3">The sequence shown here is derived from an EMBL/GenBank/DDBJ whole genome shotgun (WGS) entry which is preliminary data.</text>
</comment>
<dbReference type="Gene3D" id="3.40.190.10">
    <property type="entry name" value="Periplasmic binding protein-like II"/>
    <property type="match status" value="1"/>
</dbReference>
<dbReference type="PROSITE" id="PS51318">
    <property type="entry name" value="TAT"/>
    <property type="match status" value="1"/>
</dbReference>
<reference evidence="3 4" key="1">
    <citation type="submission" date="2022-06" db="EMBL/GenBank/DDBJ databases">
        <title>Roseomonas CN29.</title>
        <authorList>
            <person name="Cheng Y."/>
            <person name="He X."/>
        </authorList>
    </citation>
    <scope>NUCLEOTIDE SEQUENCE [LARGE SCALE GENOMIC DNA]</scope>
    <source>
        <strain evidence="3 4">CN29</strain>
    </source>
</reference>
<feature type="signal peptide" evidence="2">
    <location>
        <begin position="1"/>
        <end position="25"/>
    </location>
</feature>
<dbReference type="Gene3D" id="3.40.190.150">
    <property type="entry name" value="Bordetella uptake gene, domain 1"/>
    <property type="match status" value="1"/>
</dbReference>
<dbReference type="InterPro" id="IPR006311">
    <property type="entry name" value="TAT_signal"/>
</dbReference>
<comment type="similarity">
    <text evidence="1">Belongs to the UPF0065 (bug) family.</text>
</comment>